<evidence type="ECO:0000313" key="3">
    <source>
        <dbReference type="Proteomes" id="UP000694383"/>
    </source>
</evidence>
<dbReference type="SUPFAM" id="SSF48726">
    <property type="entry name" value="Immunoglobulin"/>
    <property type="match status" value="1"/>
</dbReference>
<dbReference type="Pfam" id="PF07686">
    <property type="entry name" value="V-set"/>
    <property type="match status" value="1"/>
</dbReference>
<organism evidence="2 3">
    <name type="scientific">Oryzias sinensis</name>
    <name type="common">Chinese medaka</name>
    <dbReference type="NCBI Taxonomy" id="183150"/>
    <lineage>
        <taxon>Eukaryota</taxon>
        <taxon>Metazoa</taxon>
        <taxon>Chordata</taxon>
        <taxon>Craniata</taxon>
        <taxon>Vertebrata</taxon>
        <taxon>Euteleostomi</taxon>
        <taxon>Actinopterygii</taxon>
        <taxon>Neopterygii</taxon>
        <taxon>Teleostei</taxon>
        <taxon>Neoteleostei</taxon>
        <taxon>Acanthomorphata</taxon>
        <taxon>Ovalentaria</taxon>
        <taxon>Atherinomorphae</taxon>
        <taxon>Beloniformes</taxon>
        <taxon>Adrianichthyidae</taxon>
        <taxon>Oryziinae</taxon>
        <taxon>Oryzias</taxon>
    </lineage>
</organism>
<reference evidence="2" key="1">
    <citation type="submission" date="2025-08" db="UniProtKB">
        <authorList>
            <consortium name="Ensembl"/>
        </authorList>
    </citation>
    <scope>IDENTIFICATION</scope>
</reference>
<proteinExistence type="predicted"/>
<evidence type="ECO:0000313" key="2">
    <source>
        <dbReference type="Ensembl" id="ENSOSIP00000006057.1"/>
    </source>
</evidence>
<name>A0A8C7X077_9TELE</name>
<dbReference type="AlphaFoldDB" id="A0A8C7X077"/>
<keyword evidence="3" id="KW-1185">Reference proteome</keyword>
<feature type="domain" description="Immunoglobulin V-set" evidence="1">
    <location>
        <begin position="32"/>
        <end position="72"/>
    </location>
</feature>
<accession>A0A8C7X077</accession>
<dbReference type="Proteomes" id="UP000694383">
    <property type="component" value="Unplaced"/>
</dbReference>
<dbReference type="Ensembl" id="ENSOSIT00000006494.1">
    <property type="protein sequence ID" value="ENSOSIP00000006057.1"/>
    <property type="gene ID" value="ENSOSIG00000004145.1"/>
</dbReference>
<sequence>MSSFLPGSAGVLLSDGSEPVGRSSFRQIGPKYQGRVFSFQEEFKNGNFSIQMKNLQISDSDTYVCTMIPGGDERRVQLRVSGEMKMMFLHRLWRTLKKTRTVSLLPHPHRSVPRQEQLDLPSSTWFCWLLVNIDVTV</sequence>
<dbReference type="Gene3D" id="2.60.40.10">
    <property type="entry name" value="Immunoglobulins"/>
    <property type="match status" value="1"/>
</dbReference>
<reference evidence="2" key="2">
    <citation type="submission" date="2025-09" db="UniProtKB">
        <authorList>
            <consortium name="Ensembl"/>
        </authorList>
    </citation>
    <scope>IDENTIFICATION</scope>
</reference>
<dbReference type="InterPro" id="IPR036179">
    <property type="entry name" value="Ig-like_dom_sf"/>
</dbReference>
<dbReference type="InterPro" id="IPR013106">
    <property type="entry name" value="Ig_V-set"/>
</dbReference>
<dbReference type="InterPro" id="IPR013783">
    <property type="entry name" value="Ig-like_fold"/>
</dbReference>
<evidence type="ECO:0000259" key="1">
    <source>
        <dbReference type="Pfam" id="PF07686"/>
    </source>
</evidence>
<dbReference type="GeneTree" id="ENSGT01030000235241"/>
<protein>
    <recommendedName>
        <fullName evidence="1">Immunoglobulin V-set domain-containing protein</fullName>
    </recommendedName>
</protein>